<dbReference type="GO" id="GO:0016787">
    <property type="term" value="F:hydrolase activity"/>
    <property type="evidence" value="ECO:0007669"/>
    <property type="project" value="UniProtKB-KW"/>
</dbReference>
<evidence type="ECO:0000313" key="2">
    <source>
        <dbReference type="EMBL" id="MDF1611584.1"/>
    </source>
</evidence>
<dbReference type="SUPFAM" id="SSF81296">
    <property type="entry name" value="E set domains"/>
    <property type="match status" value="1"/>
</dbReference>
<dbReference type="SMART" id="SM00642">
    <property type="entry name" value="Aamy"/>
    <property type="match status" value="1"/>
</dbReference>
<dbReference type="Gene3D" id="2.60.40.1180">
    <property type="entry name" value="Golgi alpha-mannosidase II"/>
    <property type="match status" value="1"/>
</dbReference>
<dbReference type="InterPro" id="IPR014756">
    <property type="entry name" value="Ig_E-set"/>
</dbReference>
<dbReference type="InterPro" id="IPR013783">
    <property type="entry name" value="Ig-like_fold"/>
</dbReference>
<proteinExistence type="predicted"/>
<dbReference type="Gene3D" id="3.20.20.80">
    <property type="entry name" value="Glycosidases"/>
    <property type="match status" value="1"/>
</dbReference>
<evidence type="ECO:0000313" key="3">
    <source>
        <dbReference type="Proteomes" id="UP001221302"/>
    </source>
</evidence>
<sequence>MKFLWTNFLLITSFIFAQIQTDIIKPIALTSGKTDSILISDLFYSKNYDVKFDKNEKVKIHYNKKSGMIKFTPNLDASGIYLIDFNLGKEKYSLITRTKKLKEFIFKFKPGKNYKTLTLFGSFNGWDRGNLPMKDENGDGIFEAKVFLEPGRYEYKFFGDGEEIVDPNNPNKKPNGFGDFNSIFNVEDDSDKKIFLHVDKFENIKKQNKQYENVFSFIYENQKDGNQITKQNIIALADNKKISTDKFFIKENKVELHLNDVELKKIHTIRIAIQKSGNATNIQSIFLKNGKIANNNNFLWNDAIIYSLMIDRFNDGDKSLNKPVIHDSLSPKANYMGGDFQGIINKLNDGYFNKLGVNTIWLSPVYDNPDKAYKESPAPHRWFSGYHGYWPINSFNTEEKFGSLEKLKELVSTAHKIGIKILLDVVANHVHEENPIFKEHKDWFGSLYLPDGRKNLRLWDEQRLTTWFEPYLPKFNYVNSNEAINFQVDNAIWWLKETNADGFRQDAVKHITNDFWRTLTKKLKNEIEIPFNKKVYQIGETFGSYELINSYVNNGQLTAQFNFNLYDVALPTFLDRKMSFKSLDAEIKKSFLIYGENNLMGNIMDSHDKNRFMAFADGDLDISQWSAIEEGWNNPPQVDNEISYKKAKLYYAYMNAIPGIPVIYYGSEFGMTGASDPDNRRMMKFDNELSDYEKQMLNDVGKIINLRKEHTALRYGDFLTINADKRIFAFVRSDFNERILVVLNKSLIPQTIKIDLPEFYKIKSVKNLLYNETNLVEGNKLKIKVNELSYNFYILE</sequence>
<dbReference type="AlphaFoldDB" id="A0AAE3NZN1"/>
<dbReference type="CDD" id="cd02859">
    <property type="entry name" value="E_set_AMPKbeta_like_N"/>
    <property type="match status" value="1"/>
</dbReference>
<comment type="caution">
    <text evidence="2">The sequence shown here is derived from an EMBL/GenBank/DDBJ whole genome shotgun (WGS) entry which is preliminary data.</text>
</comment>
<dbReference type="InterPro" id="IPR032640">
    <property type="entry name" value="AMPK1_CBM"/>
</dbReference>
<dbReference type="Gene3D" id="2.60.40.10">
    <property type="entry name" value="Immunoglobulins"/>
    <property type="match status" value="1"/>
</dbReference>
<dbReference type="Pfam" id="PF16561">
    <property type="entry name" value="AMPK1_CBM"/>
    <property type="match status" value="1"/>
</dbReference>
<dbReference type="InterPro" id="IPR006047">
    <property type="entry name" value="GH13_cat_dom"/>
</dbReference>
<dbReference type="RefSeq" id="WP_321535351.1">
    <property type="nucleotide sequence ID" value="NZ_JARGDL010000005.1"/>
</dbReference>
<dbReference type="SUPFAM" id="SSF51011">
    <property type="entry name" value="Glycosyl hydrolase domain"/>
    <property type="match status" value="1"/>
</dbReference>
<dbReference type="PANTHER" id="PTHR10357">
    <property type="entry name" value="ALPHA-AMYLASE FAMILY MEMBER"/>
    <property type="match status" value="1"/>
</dbReference>
<dbReference type="GO" id="GO:0005975">
    <property type="term" value="P:carbohydrate metabolic process"/>
    <property type="evidence" value="ECO:0007669"/>
    <property type="project" value="InterPro"/>
</dbReference>
<keyword evidence="2" id="KW-0378">Hydrolase</keyword>
<keyword evidence="3" id="KW-1185">Reference proteome</keyword>
<dbReference type="SUPFAM" id="SSF51445">
    <property type="entry name" value="(Trans)glycosidases"/>
    <property type="match status" value="1"/>
</dbReference>
<dbReference type="EMBL" id="JARGDL010000005">
    <property type="protein sequence ID" value="MDF1611584.1"/>
    <property type="molecule type" value="Genomic_DNA"/>
</dbReference>
<gene>
    <name evidence="2" type="ORF">P0M35_05450</name>
</gene>
<dbReference type="InterPro" id="IPR032091">
    <property type="entry name" value="Malt_amylase-like_C"/>
</dbReference>
<reference evidence="2" key="1">
    <citation type="submission" date="2023-03" db="EMBL/GenBank/DDBJ databases">
        <title>Stygiobacter electus gen. nov., sp. nov., facultatively anaerobic thermotolerant bacterium of the class Ignavibacteria from a well of Yessentuki mineral water deposit.</title>
        <authorList>
            <person name="Podosokorskaya O.A."/>
            <person name="Elcheninov A.G."/>
            <person name="Petrova N.F."/>
            <person name="Zavarzina D.G."/>
            <person name="Kublanov I.V."/>
            <person name="Merkel A.Y."/>
        </authorList>
    </citation>
    <scope>NUCLEOTIDE SEQUENCE</scope>
    <source>
        <strain evidence="2">09-Me</strain>
    </source>
</reference>
<dbReference type="Pfam" id="PF00128">
    <property type="entry name" value="Alpha-amylase"/>
    <property type="match status" value="1"/>
</dbReference>
<feature type="domain" description="Glycosyl hydrolase family 13 catalytic" evidence="1">
    <location>
        <begin position="307"/>
        <end position="707"/>
    </location>
</feature>
<dbReference type="Proteomes" id="UP001221302">
    <property type="component" value="Unassembled WGS sequence"/>
</dbReference>
<dbReference type="InterPro" id="IPR017853">
    <property type="entry name" value="GH"/>
</dbReference>
<dbReference type="InterPro" id="IPR013780">
    <property type="entry name" value="Glyco_hydro_b"/>
</dbReference>
<protein>
    <submittedName>
        <fullName evidence="2">Alpha-amylase family glycosyl hydrolase</fullName>
    </submittedName>
</protein>
<organism evidence="2 3">
    <name type="scientific">Stygiobacter electus</name>
    <dbReference type="NCBI Taxonomy" id="3032292"/>
    <lineage>
        <taxon>Bacteria</taxon>
        <taxon>Pseudomonadati</taxon>
        <taxon>Ignavibacteriota</taxon>
        <taxon>Ignavibacteria</taxon>
        <taxon>Ignavibacteriales</taxon>
        <taxon>Melioribacteraceae</taxon>
        <taxon>Stygiobacter</taxon>
    </lineage>
</organism>
<name>A0AAE3NZN1_9BACT</name>
<evidence type="ECO:0000259" key="1">
    <source>
        <dbReference type="SMART" id="SM00642"/>
    </source>
</evidence>
<accession>A0AAE3NZN1</accession>
<dbReference type="Pfam" id="PF16657">
    <property type="entry name" value="Malt_amylase_C"/>
    <property type="match status" value="1"/>
</dbReference>